<organism evidence="2 3">
    <name type="scientific">Idiomarina aquatica</name>
    <dbReference type="NCBI Taxonomy" id="1327752"/>
    <lineage>
        <taxon>Bacteria</taxon>
        <taxon>Pseudomonadati</taxon>
        <taxon>Pseudomonadota</taxon>
        <taxon>Gammaproteobacteria</taxon>
        <taxon>Alteromonadales</taxon>
        <taxon>Idiomarinaceae</taxon>
        <taxon>Idiomarina</taxon>
    </lineage>
</organism>
<keyword evidence="3" id="KW-1185">Reference proteome</keyword>
<dbReference type="RefSeq" id="WP_133538700.1">
    <property type="nucleotide sequence ID" value="NZ_SNXI01000002.1"/>
</dbReference>
<feature type="compositionally biased region" description="Basic and acidic residues" evidence="1">
    <location>
        <begin position="83"/>
        <end position="96"/>
    </location>
</feature>
<dbReference type="EMBL" id="SNXI01000002">
    <property type="protein sequence ID" value="TDP40238.1"/>
    <property type="molecule type" value="Genomic_DNA"/>
</dbReference>
<gene>
    <name evidence="2" type="ORF">DEU29_102138</name>
</gene>
<dbReference type="AlphaFoldDB" id="A0A4R6PQH7"/>
<evidence type="ECO:0000313" key="3">
    <source>
        <dbReference type="Proteomes" id="UP000295531"/>
    </source>
</evidence>
<name>A0A4R6PQH7_9GAMM</name>
<feature type="region of interest" description="Disordered" evidence="1">
    <location>
        <begin position="34"/>
        <end position="96"/>
    </location>
</feature>
<evidence type="ECO:0000313" key="2">
    <source>
        <dbReference type="EMBL" id="TDP40238.1"/>
    </source>
</evidence>
<dbReference type="Proteomes" id="UP000295531">
    <property type="component" value="Unassembled WGS sequence"/>
</dbReference>
<protein>
    <submittedName>
        <fullName evidence="2">Uncharacterized protein</fullName>
    </submittedName>
</protein>
<proteinExistence type="predicted"/>
<sequence length="187" mass="20749">MQLMSLKPSKLDIFILVLALLVAGWDFVSRLSLPNSHESSDSSKTEVASSKNGAKAQFNPEQLLSYYQSYGGKDESNDTSDGADSKPELSEAERIKQNDPWKDEGIVLGNFKYRLAGVFIDETRTAVLQSYSYEDGQRRVKAVTQGENMGEVLVSEVWPKYIVLSLNRGGSAQDKRIDLYPQSGSDN</sequence>
<comment type="caution">
    <text evidence="2">The sequence shown here is derived from an EMBL/GenBank/DDBJ whole genome shotgun (WGS) entry which is preliminary data.</text>
</comment>
<accession>A0A4R6PQH7</accession>
<reference evidence="2 3" key="1">
    <citation type="submission" date="2019-03" db="EMBL/GenBank/DDBJ databases">
        <title>Freshwater and sediment microbial communities from various areas in North America, analyzing microbe dynamics in response to fracking.</title>
        <authorList>
            <person name="Lamendella R."/>
        </authorList>
    </citation>
    <scope>NUCLEOTIDE SEQUENCE [LARGE SCALE GENOMIC DNA]</scope>
    <source>
        <strain evidence="2 3">18_TX</strain>
    </source>
</reference>
<feature type="compositionally biased region" description="Polar residues" evidence="1">
    <location>
        <begin position="59"/>
        <end position="68"/>
    </location>
</feature>
<evidence type="ECO:0000256" key="1">
    <source>
        <dbReference type="SAM" id="MobiDB-lite"/>
    </source>
</evidence>